<dbReference type="EMBL" id="DSAY01000122">
    <property type="protein sequence ID" value="HDP15458.1"/>
    <property type="molecule type" value="Genomic_DNA"/>
</dbReference>
<dbReference type="GO" id="GO:0005524">
    <property type="term" value="F:ATP binding"/>
    <property type="evidence" value="ECO:0007669"/>
    <property type="project" value="UniProtKB-UniRule"/>
</dbReference>
<dbReference type="InterPro" id="IPR045864">
    <property type="entry name" value="aa-tRNA-synth_II/BPL/LPL"/>
</dbReference>
<evidence type="ECO:0000256" key="4">
    <source>
        <dbReference type="ARBA" id="ARBA00022490"/>
    </source>
</evidence>
<dbReference type="InterPro" id="IPR005146">
    <property type="entry name" value="B3/B4_tRNA-bd"/>
</dbReference>
<dbReference type="InterPro" id="IPR022918">
    <property type="entry name" value="Phe_tRNA_ligase_beta2_arc"/>
</dbReference>
<dbReference type="SMART" id="SM00873">
    <property type="entry name" value="B3_4"/>
    <property type="match status" value="1"/>
</dbReference>
<feature type="binding site" evidence="12">
    <location>
        <position position="329"/>
    </location>
    <ligand>
        <name>Mg(2+)</name>
        <dbReference type="ChEBI" id="CHEBI:18420"/>
        <note>shared with alpha subunit</note>
    </ligand>
</feature>
<dbReference type="AlphaFoldDB" id="A0A7C1CGK2"/>
<keyword evidence="11 12" id="KW-0030">Aminoacyl-tRNA synthetase</keyword>
<comment type="caution">
    <text evidence="14">The sequence shown here is derived from an EMBL/GenBank/DDBJ whole genome shotgun (WGS) entry which is preliminary data.</text>
</comment>
<keyword evidence="6 12" id="KW-0479">Metal-binding</keyword>
<feature type="binding site" evidence="12">
    <location>
        <position position="332"/>
    </location>
    <ligand>
        <name>Mg(2+)</name>
        <dbReference type="ChEBI" id="CHEBI:18420"/>
        <note>shared with alpha subunit</note>
    </ligand>
</feature>
<dbReference type="Pfam" id="PF17759">
    <property type="entry name" value="tRNA_synthFbeta"/>
    <property type="match status" value="1"/>
</dbReference>
<feature type="binding site" evidence="12">
    <location>
        <position position="323"/>
    </location>
    <ligand>
        <name>Mg(2+)</name>
        <dbReference type="ChEBI" id="CHEBI:18420"/>
        <note>shared with alpha subunit</note>
    </ligand>
</feature>
<dbReference type="NCBIfam" id="TIGR00471">
    <property type="entry name" value="pheT_arch"/>
    <property type="match status" value="1"/>
</dbReference>
<reference evidence="14" key="1">
    <citation type="journal article" date="2020" name="mSystems">
        <title>Genome- and Community-Level Interaction Insights into Carbon Utilization and Element Cycling Functions of Hydrothermarchaeota in Hydrothermal Sediment.</title>
        <authorList>
            <person name="Zhou Z."/>
            <person name="Liu Y."/>
            <person name="Xu W."/>
            <person name="Pan J."/>
            <person name="Luo Z.H."/>
            <person name="Li M."/>
        </authorList>
    </citation>
    <scope>NUCLEOTIDE SEQUENCE [LARGE SCALE GENOMIC DNA]</scope>
    <source>
        <strain evidence="14">SpSt-116</strain>
    </source>
</reference>
<dbReference type="SMART" id="SM00874">
    <property type="entry name" value="B5"/>
    <property type="match status" value="1"/>
</dbReference>
<dbReference type="GO" id="GO:0006432">
    <property type="term" value="P:phenylalanyl-tRNA aminoacylation"/>
    <property type="evidence" value="ECO:0007669"/>
    <property type="project" value="UniProtKB-UniRule"/>
</dbReference>
<dbReference type="InterPro" id="IPR041616">
    <property type="entry name" value="PheRS_beta_core"/>
</dbReference>
<evidence type="ECO:0000256" key="12">
    <source>
        <dbReference type="HAMAP-Rule" id="MF_00284"/>
    </source>
</evidence>
<comment type="catalytic activity">
    <reaction evidence="12">
        <text>tRNA(Phe) + L-phenylalanine + ATP = L-phenylalanyl-tRNA(Phe) + AMP + diphosphate + H(+)</text>
        <dbReference type="Rhea" id="RHEA:19413"/>
        <dbReference type="Rhea" id="RHEA-COMP:9668"/>
        <dbReference type="Rhea" id="RHEA-COMP:9699"/>
        <dbReference type="ChEBI" id="CHEBI:15378"/>
        <dbReference type="ChEBI" id="CHEBI:30616"/>
        <dbReference type="ChEBI" id="CHEBI:33019"/>
        <dbReference type="ChEBI" id="CHEBI:58095"/>
        <dbReference type="ChEBI" id="CHEBI:78442"/>
        <dbReference type="ChEBI" id="CHEBI:78531"/>
        <dbReference type="ChEBI" id="CHEBI:456215"/>
        <dbReference type="EC" id="6.1.1.20"/>
    </reaction>
</comment>
<evidence type="ECO:0000256" key="9">
    <source>
        <dbReference type="ARBA" id="ARBA00022842"/>
    </source>
</evidence>
<keyword evidence="7 12" id="KW-0547">Nucleotide-binding</keyword>
<dbReference type="GO" id="GO:0000287">
    <property type="term" value="F:magnesium ion binding"/>
    <property type="evidence" value="ECO:0007669"/>
    <property type="project" value="InterPro"/>
</dbReference>
<dbReference type="PANTHER" id="PTHR10947:SF0">
    <property type="entry name" value="PHENYLALANINE--TRNA LIGASE BETA SUBUNIT"/>
    <property type="match status" value="1"/>
</dbReference>
<dbReference type="InterPro" id="IPR005147">
    <property type="entry name" value="tRNA_synthase_B5-dom"/>
</dbReference>
<evidence type="ECO:0000256" key="1">
    <source>
        <dbReference type="ARBA" id="ARBA00001946"/>
    </source>
</evidence>
<dbReference type="PROSITE" id="PS51483">
    <property type="entry name" value="B5"/>
    <property type="match status" value="1"/>
</dbReference>
<dbReference type="InterPro" id="IPR020825">
    <property type="entry name" value="Phe-tRNA_synthase-like_B3/B4"/>
</dbReference>
<dbReference type="SUPFAM" id="SSF55681">
    <property type="entry name" value="Class II aaRS and biotin synthetases"/>
    <property type="match status" value="1"/>
</dbReference>
<evidence type="ECO:0000313" key="14">
    <source>
        <dbReference type="EMBL" id="HDP15458.1"/>
    </source>
</evidence>
<dbReference type="Pfam" id="PF03484">
    <property type="entry name" value="B5"/>
    <property type="match status" value="1"/>
</dbReference>
<dbReference type="EC" id="6.1.1.20" evidence="12"/>
<evidence type="ECO:0000256" key="2">
    <source>
        <dbReference type="ARBA" id="ARBA00004496"/>
    </source>
</evidence>
<dbReference type="InterPro" id="IPR009061">
    <property type="entry name" value="DNA-bd_dom_put_sf"/>
</dbReference>
<dbReference type="Gene3D" id="3.50.40.10">
    <property type="entry name" value="Phenylalanyl-trna Synthetase, Chain B, domain 3"/>
    <property type="match status" value="1"/>
</dbReference>
<dbReference type="InterPro" id="IPR045060">
    <property type="entry name" value="Phe-tRNA-ligase_IIc_bsu"/>
</dbReference>
<comment type="subcellular location">
    <subcellularLocation>
        <location evidence="2 12">Cytoplasm</location>
    </subcellularLocation>
</comment>
<dbReference type="InterPro" id="IPR004531">
    <property type="entry name" value="Phe-tRNA-synth_IIc_bsu_arc_euk"/>
</dbReference>
<comment type="cofactor">
    <cofactor evidence="1 12">
        <name>Mg(2+)</name>
        <dbReference type="ChEBI" id="CHEBI:18420"/>
    </cofactor>
</comment>
<accession>A0A7C1CGK2</accession>
<dbReference type="CDD" id="cd00769">
    <property type="entry name" value="PheRS_beta_core"/>
    <property type="match status" value="1"/>
</dbReference>
<protein>
    <recommendedName>
        <fullName evidence="12">Phenylalanine--tRNA ligase beta subunit</fullName>
        <ecNumber evidence="12">6.1.1.20</ecNumber>
    </recommendedName>
    <alternativeName>
        <fullName evidence="12">Phenylalanyl-tRNA synthetase beta subunit</fullName>
        <shortName evidence="12">PheRS</shortName>
    </alternativeName>
</protein>
<gene>
    <name evidence="12" type="primary">pheT</name>
    <name evidence="14" type="ORF">ENN26_06790</name>
</gene>
<dbReference type="PANTHER" id="PTHR10947">
    <property type="entry name" value="PHENYLALANYL-TRNA SYNTHETASE BETA CHAIN AND LEUCINE-RICH REPEAT-CONTAINING PROTEIN 47"/>
    <property type="match status" value="1"/>
</dbReference>
<keyword evidence="4 12" id="KW-0963">Cytoplasm</keyword>
<evidence type="ECO:0000256" key="3">
    <source>
        <dbReference type="ARBA" id="ARBA00007438"/>
    </source>
</evidence>
<comment type="subunit">
    <text evidence="12">Tetramer of two alpha and two beta subunits.</text>
</comment>
<evidence type="ECO:0000256" key="11">
    <source>
        <dbReference type="ARBA" id="ARBA00023146"/>
    </source>
</evidence>
<feature type="binding site" evidence="12">
    <location>
        <position position="333"/>
    </location>
    <ligand>
        <name>Mg(2+)</name>
        <dbReference type="ChEBI" id="CHEBI:18420"/>
        <note>shared with alpha subunit</note>
    </ligand>
</feature>
<dbReference type="GO" id="GO:0004826">
    <property type="term" value="F:phenylalanine-tRNA ligase activity"/>
    <property type="evidence" value="ECO:0007669"/>
    <property type="project" value="UniProtKB-UniRule"/>
</dbReference>
<keyword evidence="5 12" id="KW-0436">Ligase</keyword>
<evidence type="ECO:0000256" key="10">
    <source>
        <dbReference type="ARBA" id="ARBA00022917"/>
    </source>
</evidence>
<name>A0A7C1CGK2_9CREN</name>
<evidence type="ECO:0000259" key="13">
    <source>
        <dbReference type="PROSITE" id="PS51483"/>
    </source>
</evidence>
<dbReference type="Gene3D" id="3.30.930.10">
    <property type="entry name" value="Bira Bifunctional Protein, Domain 2"/>
    <property type="match status" value="1"/>
</dbReference>
<keyword evidence="8 12" id="KW-0067">ATP-binding</keyword>
<feature type="domain" description="B5" evidence="13">
    <location>
        <begin position="269"/>
        <end position="345"/>
    </location>
</feature>
<dbReference type="GO" id="GO:0009328">
    <property type="term" value="C:phenylalanine-tRNA ligase complex"/>
    <property type="evidence" value="ECO:0007669"/>
    <property type="project" value="TreeGrafter"/>
</dbReference>
<keyword evidence="10 12" id="KW-0648">Protein biosynthesis</keyword>
<dbReference type="GO" id="GO:0003723">
    <property type="term" value="F:RNA binding"/>
    <property type="evidence" value="ECO:0007669"/>
    <property type="project" value="InterPro"/>
</dbReference>
<dbReference type="SUPFAM" id="SSF46955">
    <property type="entry name" value="Putative DNA-binding domain"/>
    <property type="match status" value="2"/>
</dbReference>
<evidence type="ECO:0000256" key="5">
    <source>
        <dbReference type="ARBA" id="ARBA00022598"/>
    </source>
</evidence>
<dbReference type="Gene3D" id="3.30.56.10">
    <property type="match status" value="2"/>
</dbReference>
<evidence type="ECO:0000256" key="8">
    <source>
        <dbReference type="ARBA" id="ARBA00022840"/>
    </source>
</evidence>
<comment type="similarity">
    <text evidence="3 12">Belongs to the phenylalanyl-tRNA synthetase beta subunit family. Type 2 subfamily.</text>
</comment>
<evidence type="ECO:0000256" key="7">
    <source>
        <dbReference type="ARBA" id="ARBA00022741"/>
    </source>
</evidence>
<sequence>MPVIEVKIWDLERLVGQKLERSMLEQILPSLKCEVEEITDDTVSYEATHDRPDLYSAELLSLYVRGLLGIETGLPRVKVVEKTEKAEINGPDYRPYALFAVVRNVNLDDEAIRQLMQLQEKVHMTFGRNRRKISIGLYDLHGIEFPVKYTVADPDLKMKPLGFGFEMSIKEVLKSHPKGIEYGHLVSQHDKYPIILDAEGKVVSFPPITNSEDFRVTEETRDILIDVTSTDLESARRTITLFAYAVSMRGGEIQQLQLSGKINEVSPRLEPDIIRYPVELNKNLLGLDISLEETMRLLAKMRMDASPINSDELEIRYPYFRTDILHPVDISEEVAMAYGYNNIEPEVMPPLHPGREHPLEVFTRAVRESMIGLGFVEVNNYMFTNPGLMYDKMNVPRQPIIEVENPRHEAYTALRTWIIPQLLNILSSSKHAGYPQRIFETGDVVLPDDKSENRTREERHLAFAIAGKGTTLTNGLSAVKSLFNMFGVPVKFEKYKHPSFIEGRTAQIVTPVGPAGLIGEVHPQVITNFNLNVPIVVAELNIEVIHKCYLSQQKKEH</sequence>
<keyword evidence="9 12" id="KW-0460">Magnesium</keyword>
<dbReference type="HAMAP" id="MF_00284">
    <property type="entry name" value="Phe_tRNA_synth_beta2"/>
    <property type="match status" value="1"/>
</dbReference>
<evidence type="ECO:0000256" key="6">
    <source>
        <dbReference type="ARBA" id="ARBA00022723"/>
    </source>
</evidence>
<proteinExistence type="inferred from homology"/>
<organism evidence="14">
    <name type="scientific">Thermofilum adornatum</name>
    <dbReference type="NCBI Taxonomy" id="1365176"/>
    <lineage>
        <taxon>Archaea</taxon>
        <taxon>Thermoproteota</taxon>
        <taxon>Thermoprotei</taxon>
        <taxon>Thermofilales</taxon>
        <taxon>Thermofilaceae</taxon>
        <taxon>Thermofilum</taxon>
    </lineage>
</organism>